<dbReference type="PANTHER" id="PTHR45663:SF11">
    <property type="entry name" value="GEO12009P1"/>
    <property type="match status" value="1"/>
</dbReference>
<dbReference type="InterPro" id="IPR036873">
    <property type="entry name" value="Rhodanese-like_dom_sf"/>
</dbReference>
<dbReference type="Gene3D" id="3.40.30.10">
    <property type="entry name" value="Glutaredoxin"/>
    <property type="match status" value="1"/>
</dbReference>
<dbReference type="PROSITE" id="PS50206">
    <property type="entry name" value="RHODANESE_3"/>
    <property type="match status" value="1"/>
</dbReference>
<dbReference type="SMART" id="SM00450">
    <property type="entry name" value="RHOD"/>
    <property type="match status" value="1"/>
</dbReference>
<feature type="domain" description="Thioredoxin" evidence="7">
    <location>
        <begin position="86"/>
        <end position="234"/>
    </location>
</feature>
<evidence type="ECO:0000259" key="7">
    <source>
        <dbReference type="PROSITE" id="PS51352"/>
    </source>
</evidence>
<keyword evidence="3" id="KW-1015">Disulfide bond</keyword>
<proteinExistence type="predicted"/>
<organism evidence="8 9">
    <name type="scientific">Sphingobacterium humi</name>
    <dbReference type="NCBI Taxonomy" id="1796905"/>
    <lineage>
        <taxon>Bacteria</taxon>
        <taxon>Pseudomonadati</taxon>
        <taxon>Bacteroidota</taxon>
        <taxon>Sphingobacteriia</taxon>
        <taxon>Sphingobacteriales</taxon>
        <taxon>Sphingobacteriaceae</taxon>
        <taxon>Sphingobacterium</taxon>
    </lineage>
</organism>
<evidence type="ECO:0000256" key="3">
    <source>
        <dbReference type="ARBA" id="ARBA00023157"/>
    </source>
</evidence>
<protein>
    <submittedName>
        <fullName evidence="8">Thioredoxin</fullName>
    </submittedName>
</protein>
<dbReference type="SUPFAM" id="SSF52833">
    <property type="entry name" value="Thioredoxin-like"/>
    <property type="match status" value="1"/>
</dbReference>
<comment type="caution">
    <text evidence="8">The sequence shown here is derived from an EMBL/GenBank/DDBJ whole genome shotgun (WGS) entry which is preliminary data.</text>
</comment>
<dbReference type="InterPro" id="IPR036249">
    <property type="entry name" value="Thioredoxin-like_sf"/>
</dbReference>
<keyword evidence="4" id="KW-0676">Redox-active center</keyword>
<evidence type="ECO:0000256" key="4">
    <source>
        <dbReference type="ARBA" id="ARBA00023284"/>
    </source>
</evidence>
<evidence type="ECO:0000256" key="5">
    <source>
        <dbReference type="SAM" id="SignalP"/>
    </source>
</evidence>
<sequence length="234" mass="26011">MMKNLILALGLLGCAIPGLAQEKIKAETLEKVIAKPSAQILDVRTPQEFADGHIPNAVNVDWKDQANFKKQLAGLKKNEPVYVYCLGGGRSKQASEFLTAQGYQVFDYSGGMMDWRSTEKPEIKPNKGKADKGMNMADYTHLTKSDKVVLVNFSAVWCAPCQQLKPILEKVEKEQKGKVKVVRLDADKNNQLMKDLKVSAIPVVKIYKNGQEVWTYSGVATEQELVKQINKAAK</sequence>
<reference evidence="8 9" key="1">
    <citation type="submission" date="2019-12" db="EMBL/GenBank/DDBJ databases">
        <authorList>
            <person name="Dong K."/>
        </authorList>
    </citation>
    <scope>NUCLEOTIDE SEQUENCE [LARGE SCALE GENOMIC DNA]</scope>
    <source>
        <strain evidence="8 9">JCM 31225</strain>
    </source>
</reference>
<evidence type="ECO:0000256" key="2">
    <source>
        <dbReference type="ARBA" id="ARBA00022982"/>
    </source>
</evidence>
<dbReference type="CDD" id="cd02947">
    <property type="entry name" value="TRX_family"/>
    <property type="match status" value="1"/>
</dbReference>
<dbReference type="SUPFAM" id="SSF52821">
    <property type="entry name" value="Rhodanese/Cell cycle control phosphatase"/>
    <property type="match status" value="1"/>
</dbReference>
<dbReference type="GO" id="GO:0015035">
    <property type="term" value="F:protein-disulfide reductase activity"/>
    <property type="evidence" value="ECO:0007669"/>
    <property type="project" value="TreeGrafter"/>
</dbReference>
<dbReference type="Pfam" id="PF00581">
    <property type="entry name" value="Rhodanese"/>
    <property type="match status" value="1"/>
</dbReference>
<dbReference type="GO" id="GO:0005737">
    <property type="term" value="C:cytoplasm"/>
    <property type="evidence" value="ECO:0007669"/>
    <property type="project" value="TreeGrafter"/>
</dbReference>
<feature type="signal peptide" evidence="5">
    <location>
        <begin position="1"/>
        <end position="20"/>
    </location>
</feature>
<feature type="chain" id="PRO_5026817439" evidence="5">
    <location>
        <begin position="21"/>
        <end position="234"/>
    </location>
</feature>
<accession>A0A6N8L1F7</accession>
<feature type="domain" description="Rhodanese" evidence="6">
    <location>
        <begin position="34"/>
        <end position="124"/>
    </location>
</feature>
<dbReference type="Proteomes" id="UP000435036">
    <property type="component" value="Unassembled WGS sequence"/>
</dbReference>
<gene>
    <name evidence="8" type="ORF">GQF63_08155</name>
</gene>
<dbReference type="RefSeq" id="WP_160368738.1">
    <property type="nucleotide sequence ID" value="NZ_WSQA01000005.1"/>
</dbReference>
<dbReference type="OrthoDB" id="9808735at2"/>
<keyword evidence="5" id="KW-0732">Signal</keyword>
<dbReference type="CDD" id="cd00158">
    <property type="entry name" value="RHOD"/>
    <property type="match status" value="1"/>
</dbReference>
<dbReference type="PROSITE" id="PS00194">
    <property type="entry name" value="THIOREDOXIN_1"/>
    <property type="match status" value="1"/>
</dbReference>
<evidence type="ECO:0000313" key="9">
    <source>
        <dbReference type="Proteomes" id="UP000435036"/>
    </source>
</evidence>
<dbReference type="AlphaFoldDB" id="A0A6N8L1F7"/>
<keyword evidence="9" id="KW-1185">Reference proteome</keyword>
<dbReference type="InterPro" id="IPR001763">
    <property type="entry name" value="Rhodanese-like_dom"/>
</dbReference>
<dbReference type="PANTHER" id="PTHR45663">
    <property type="entry name" value="GEO12009P1"/>
    <property type="match status" value="1"/>
</dbReference>
<keyword evidence="2" id="KW-0249">Electron transport</keyword>
<dbReference type="InterPro" id="IPR017937">
    <property type="entry name" value="Thioredoxin_CS"/>
</dbReference>
<dbReference type="Gene3D" id="3.40.250.10">
    <property type="entry name" value="Rhodanese-like domain"/>
    <property type="match status" value="1"/>
</dbReference>
<dbReference type="PROSITE" id="PS51352">
    <property type="entry name" value="THIOREDOXIN_2"/>
    <property type="match status" value="1"/>
</dbReference>
<dbReference type="InterPro" id="IPR013766">
    <property type="entry name" value="Thioredoxin_domain"/>
</dbReference>
<dbReference type="EMBL" id="WSQA01000005">
    <property type="protein sequence ID" value="MVZ61988.1"/>
    <property type="molecule type" value="Genomic_DNA"/>
</dbReference>
<name>A0A6N8L1F7_9SPHI</name>
<evidence type="ECO:0000313" key="8">
    <source>
        <dbReference type="EMBL" id="MVZ61988.1"/>
    </source>
</evidence>
<keyword evidence="1" id="KW-0813">Transport</keyword>
<evidence type="ECO:0000256" key="1">
    <source>
        <dbReference type="ARBA" id="ARBA00022448"/>
    </source>
</evidence>
<evidence type="ECO:0000259" key="6">
    <source>
        <dbReference type="PROSITE" id="PS50206"/>
    </source>
</evidence>
<dbReference type="Pfam" id="PF00085">
    <property type="entry name" value="Thioredoxin"/>
    <property type="match status" value="1"/>
</dbReference>